<proteinExistence type="predicted"/>
<dbReference type="EMBL" id="QLTT01000015">
    <property type="protein sequence ID" value="RAS59200.1"/>
    <property type="molecule type" value="Genomic_DNA"/>
</dbReference>
<reference evidence="1 3" key="1">
    <citation type="submission" date="2018-05" db="EMBL/GenBank/DDBJ databases">
        <title>Genomic Encyclopedia of Type Strains, Phase IV (KMG-IV): sequencing the most valuable type-strain genomes for metagenomic binning, comparative biology and taxonomic classification.</title>
        <authorList>
            <person name="Goeker M."/>
        </authorList>
    </citation>
    <scope>NUCLEOTIDE SEQUENCE [LARGE SCALE GENOMIC DNA]</scope>
    <source>
        <strain evidence="2 4">DSM 45479</strain>
        <strain evidence="1 3">DSM 45480</strain>
    </source>
</reference>
<dbReference type="Proteomes" id="UP000246005">
    <property type="component" value="Unassembled WGS sequence"/>
</dbReference>
<evidence type="ECO:0000313" key="3">
    <source>
        <dbReference type="Proteomes" id="UP000246005"/>
    </source>
</evidence>
<protein>
    <recommendedName>
        <fullName evidence="5">Suppressor of fused protein (SUFU)</fullName>
    </recommendedName>
</protein>
<gene>
    <name evidence="2" type="ORF">C8D87_11559</name>
    <name evidence="1" type="ORF">C8D88_108251</name>
</gene>
<evidence type="ECO:0008006" key="5">
    <source>
        <dbReference type="Google" id="ProtNLM"/>
    </source>
</evidence>
<evidence type="ECO:0000313" key="4">
    <source>
        <dbReference type="Proteomes" id="UP000248714"/>
    </source>
</evidence>
<organism evidence="1 3">
    <name type="scientific">Lentzea atacamensis</name>
    <dbReference type="NCBI Taxonomy" id="531938"/>
    <lineage>
        <taxon>Bacteria</taxon>
        <taxon>Bacillati</taxon>
        <taxon>Actinomycetota</taxon>
        <taxon>Actinomycetes</taxon>
        <taxon>Pseudonocardiales</taxon>
        <taxon>Pseudonocardiaceae</taxon>
        <taxon>Lentzea</taxon>
    </lineage>
</organism>
<dbReference type="AlphaFoldDB" id="A0A316I2K6"/>
<evidence type="ECO:0000313" key="2">
    <source>
        <dbReference type="EMBL" id="RAS59200.1"/>
    </source>
</evidence>
<dbReference type="EMBL" id="QGHB01000008">
    <property type="protein sequence ID" value="PWK84635.1"/>
    <property type="molecule type" value="Genomic_DNA"/>
</dbReference>
<name>A0A316I2K6_9PSEU</name>
<comment type="caution">
    <text evidence="1">The sequence shown here is derived from an EMBL/GenBank/DDBJ whole genome shotgun (WGS) entry which is preliminary data.</text>
</comment>
<keyword evidence="4" id="KW-1185">Reference proteome</keyword>
<dbReference type="Proteomes" id="UP000248714">
    <property type="component" value="Unassembled WGS sequence"/>
</dbReference>
<sequence>MHNDGVEELLSISEDSVEKFLRRWYGEPDLPARPLPADVRVPARLRAWFELTSRWSADICAVSGPLDPPELVAEDGKLIFWVDGPGSWEWGASLSGDDPPVFGREVDSDWVPAGESLSEFLLHVTVLETAIGASNQCYAHGVPAERLSGVVSGYRALPLPVLPCPSMDSRMFVGSDALLQVSESVSDLTQPKGELFDVSVSVLMPASIDEVIDSHPEIPWKRYSAVVPEGFSPDDLPGFLR</sequence>
<evidence type="ECO:0000313" key="1">
    <source>
        <dbReference type="EMBL" id="PWK84635.1"/>
    </source>
</evidence>
<accession>A0A316I2K6</accession>